<sequence>MLIVLVIIAIGLSPAVISVLLGKYSRQQVQQSLHLAADYAANERLRRRPERSSVRVSARSHHPDEHYVDGMGFVIGDITCQLNARSPFIRCAPNPLGPCEGCREYEEKEY</sequence>
<gene>
    <name evidence="1" type="ORF">DCF15_00550</name>
</gene>
<evidence type="ECO:0000313" key="1">
    <source>
        <dbReference type="EMBL" id="PZO61294.1"/>
    </source>
</evidence>
<evidence type="ECO:0000313" key="2">
    <source>
        <dbReference type="Proteomes" id="UP000249794"/>
    </source>
</evidence>
<dbReference type="EMBL" id="QBMP01000002">
    <property type="protein sequence ID" value="PZO61294.1"/>
    <property type="molecule type" value="Genomic_DNA"/>
</dbReference>
<dbReference type="Pfam" id="PF20065">
    <property type="entry name" value="DUF6464"/>
    <property type="match status" value="1"/>
</dbReference>
<comment type="caution">
    <text evidence="1">The sequence shown here is derived from an EMBL/GenBank/DDBJ whole genome shotgun (WGS) entry which is preliminary data.</text>
</comment>
<proteinExistence type="predicted"/>
<name>A0A2W4XWW8_9CYAN</name>
<reference evidence="1 2" key="2">
    <citation type="submission" date="2018-06" db="EMBL/GenBank/DDBJ databases">
        <title>Metagenomic assembly of (sub)arctic Cyanobacteria and their associated microbiome from non-axenic cultures.</title>
        <authorList>
            <person name="Baurain D."/>
        </authorList>
    </citation>
    <scope>NUCLEOTIDE SEQUENCE [LARGE SCALE GENOMIC DNA]</scope>
    <source>
        <strain evidence="1">ULC027bin1</strain>
    </source>
</reference>
<accession>A0A2W4XWW8</accession>
<organism evidence="1 2">
    <name type="scientific">Phormidesmis priestleyi</name>
    <dbReference type="NCBI Taxonomy" id="268141"/>
    <lineage>
        <taxon>Bacteria</taxon>
        <taxon>Bacillati</taxon>
        <taxon>Cyanobacteriota</taxon>
        <taxon>Cyanophyceae</taxon>
        <taxon>Leptolyngbyales</taxon>
        <taxon>Leptolyngbyaceae</taxon>
        <taxon>Phormidesmis</taxon>
    </lineage>
</organism>
<dbReference type="AlphaFoldDB" id="A0A2W4XWW8"/>
<dbReference type="InterPro" id="IPR045589">
    <property type="entry name" value="DUF6464"/>
</dbReference>
<dbReference type="Proteomes" id="UP000249794">
    <property type="component" value="Unassembled WGS sequence"/>
</dbReference>
<protein>
    <submittedName>
        <fullName evidence="1">Uncharacterized protein</fullName>
    </submittedName>
</protein>
<reference evidence="2" key="1">
    <citation type="submission" date="2018-04" db="EMBL/GenBank/DDBJ databases">
        <authorList>
            <person name="Cornet L."/>
        </authorList>
    </citation>
    <scope>NUCLEOTIDE SEQUENCE [LARGE SCALE GENOMIC DNA]</scope>
</reference>